<name>A0A0E9T5L0_ANGAN</name>
<protein>
    <submittedName>
        <fullName evidence="1">Uncharacterized protein</fullName>
    </submittedName>
</protein>
<dbReference type="EMBL" id="GBXM01060629">
    <property type="protein sequence ID" value="JAH47948.1"/>
    <property type="molecule type" value="Transcribed_RNA"/>
</dbReference>
<accession>A0A0E9T5L0</accession>
<sequence length="34" mass="3766">MLHVQCFPGNQTQNSEFRNVIVNKQYAASAVPAC</sequence>
<reference evidence="1" key="1">
    <citation type="submission" date="2014-11" db="EMBL/GenBank/DDBJ databases">
        <authorList>
            <person name="Amaro Gonzalez C."/>
        </authorList>
    </citation>
    <scope>NUCLEOTIDE SEQUENCE</scope>
</reference>
<evidence type="ECO:0000313" key="1">
    <source>
        <dbReference type="EMBL" id="JAH47948.1"/>
    </source>
</evidence>
<proteinExistence type="predicted"/>
<reference evidence="1" key="2">
    <citation type="journal article" date="2015" name="Fish Shellfish Immunol.">
        <title>Early steps in the European eel (Anguilla anguilla)-Vibrio vulnificus interaction in the gills: Role of the RtxA13 toxin.</title>
        <authorList>
            <person name="Callol A."/>
            <person name="Pajuelo D."/>
            <person name="Ebbesson L."/>
            <person name="Teles M."/>
            <person name="MacKenzie S."/>
            <person name="Amaro C."/>
        </authorList>
    </citation>
    <scope>NUCLEOTIDE SEQUENCE</scope>
</reference>
<dbReference type="AlphaFoldDB" id="A0A0E9T5L0"/>
<organism evidence="1">
    <name type="scientific">Anguilla anguilla</name>
    <name type="common">European freshwater eel</name>
    <name type="synonym">Muraena anguilla</name>
    <dbReference type="NCBI Taxonomy" id="7936"/>
    <lineage>
        <taxon>Eukaryota</taxon>
        <taxon>Metazoa</taxon>
        <taxon>Chordata</taxon>
        <taxon>Craniata</taxon>
        <taxon>Vertebrata</taxon>
        <taxon>Euteleostomi</taxon>
        <taxon>Actinopterygii</taxon>
        <taxon>Neopterygii</taxon>
        <taxon>Teleostei</taxon>
        <taxon>Anguilliformes</taxon>
        <taxon>Anguillidae</taxon>
        <taxon>Anguilla</taxon>
    </lineage>
</organism>